<keyword evidence="3" id="KW-1185">Reference proteome</keyword>
<gene>
    <name evidence="2" type="ORF">NDU88_002939</name>
</gene>
<evidence type="ECO:0000313" key="2">
    <source>
        <dbReference type="EMBL" id="KAJ1186156.1"/>
    </source>
</evidence>
<protein>
    <recommendedName>
        <fullName evidence="4">Cyclic nucleotide-binding domain-containing protein</fullName>
    </recommendedName>
</protein>
<comment type="caution">
    <text evidence="2">The sequence shown here is derived from an EMBL/GenBank/DDBJ whole genome shotgun (WGS) entry which is preliminary data.</text>
</comment>
<sequence length="113" mass="11725">MEHILAPAVGVDLESRLRYSAVSMIYSQSTNEAALIGEVAAEGDELQAERTVSRGSLGEVTLGPGGHSAPTRPASGAARSPLRPPGKADGCAHPFPPLHDCRQGLPWGTSRGL</sequence>
<dbReference type="AlphaFoldDB" id="A0AAV7UCC5"/>
<evidence type="ECO:0000313" key="3">
    <source>
        <dbReference type="Proteomes" id="UP001066276"/>
    </source>
</evidence>
<dbReference type="Proteomes" id="UP001066276">
    <property type="component" value="Chromosome 3_1"/>
</dbReference>
<evidence type="ECO:0000256" key="1">
    <source>
        <dbReference type="SAM" id="MobiDB-lite"/>
    </source>
</evidence>
<accession>A0AAV7UCC5</accession>
<organism evidence="2 3">
    <name type="scientific">Pleurodeles waltl</name>
    <name type="common">Iberian ribbed newt</name>
    <dbReference type="NCBI Taxonomy" id="8319"/>
    <lineage>
        <taxon>Eukaryota</taxon>
        <taxon>Metazoa</taxon>
        <taxon>Chordata</taxon>
        <taxon>Craniata</taxon>
        <taxon>Vertebrata</taxon>
        <taxon>Euteleostomi</taxon>
        <taxon>Amphibia</taxon>
        <taxon>Batrachia</taxon>
        <taxon>Caudata</taxon>
        <taxon>Salamandroidea</taxon>
        <taxon>Salamandridae</taxon>
        <taxon>Pleurodelinae</taxon>
        <taxon>Pleurodeles</taxon>
    </lineage>
</organism>
<reference evidence="2" key="1">
    <citation type="journal article" date="2022" name="bioRxiv">
        <title>Sequencing and chromosome-scale assembly of the giantPleurodeles waltlgenome.</title>
        <authorList>
            <person name="Brown T."/>
            <person name="Elewa A."/>
            <person name="Iarovenko S."/>
            <person name="Subramanian E."/>
            <person name="Araus A.J."/>
            <person name="Petzold A."/>
            <person name="Susuki M."/>
            <person name="Suzuki K.-i.T."/>
            <person name="Hayashi T."/>
            <person name="Toyoda A."/>
            <person name="Oliveira C."/>
            <person name="Osipova E."/>
            <person name="Leigh N.D."/>
            <person name="Simon A."/>
            <person name="Yun M.H."/>
        </authorList>
    </citation>
    <scope>NUCLEOTIDE SEQUENCE</scope>
    <source>
        <strain evidence="2">20211129_DDA</strain>
        <tissue evidence="2">Liver</tissue>
    </source>
</reference>
<proteinExistence type="predicted"/>
<dbReference type="EMBL" id="JANPWB010000005">
    <property type="protein sequence ID" value="KAJ1186156.1"/>
    <property type="molecule type" value="Genomic_DNA"/>
</dbReference>
<name>A0AAV7UCC5_PLEWA</name>
<feature type="region of interest" description="Disordered" evidence="1">
    <location>
        <begin position="47"/>
        <end position="113"/>
    </location>
</feature>
<evidence type="ECO:0008006" key="4">
    <source>
        <dbReference type="Google" id="ProtNLM"/>
    </source>
</evidence>